<feature type="domain" description="Streptococcal pilin isopeptide linkage" evidence="3">
    <location>
        <begin position="1695"/>
        <end position="1813"/>
    </location>
</feature>
<dbReference type="InterPro" id="IPR022464">
    <property type="entry name" value="Strep_pil_isopept_link"/>
</dbReference>
<dbReference type="EMBL" id="JACHHH010000007">
    <property type="protein sequence ID" value="MBB6041546.1"/>
    <property type="molecule type" value="Genomic_DNA"/>
</dbReference>
<dbReference type="Proteomes" id="UP000522163">
    <property type="component" value="Unassembled WGS sequence"/>
</dbReference>
<feature type="compositionally biased region" description="Basic and acidic residues" evidence="1">
    <location>
        <begin position="141"/>
        <end position="157"/>
    </location>
</feature>
<organism evidence="4 5">
    <name type="scientific">Oribacterium sinus</name>
    <dbReference type="NCBI Taxonomy" id="237576"/>
    <lineage>
        <taxon>Bacteria</taxon>
        <taxon>Bacillati</taxon>
        <taxon>Bacillota</taxon>
        <taxon>Clostridia</taxon>
        <taxon>Lachnospirales</taxon>
        <taxon>Lachnospiraceae</taxon>
        <taxon>Oribacterium</taxon>
    </lineage>
</organism>
<evidence type="ECO:0000313" key="5">
    <source>
        <dbReference type="Proteomes" id="UP000522163"/>
    </source>
</evidence>
<feature type="region of interest" description="Disordered" evidence="1">
    <location>
        <begin position="2027"/>
        <end position="2085"/>
    </location>
</feature>
<feature type="compositionally biased region" description="Pro residues" evidence="1">
    <location>
        <begin position="2040"/>
        <end position="2055"/>
    </location>
</feature>
<feature type="compositionally biased region" description="Low complexity" evidence="1">
    <location>
        <begin position="73"/>
        <end position="92"/>
    </location>
</feature>
<evidence type="ECO:0000259" key="3">
    <source>
        <dbReference type="Pfam" id="PF12892"/>
    </source>
</evidence>
<feature type="domain" description="Streptococcal pilin isopeptide linkage" evidence="3">
    <location>
        <begin position="1944"/>
        <end position="2026"/>
    </location>
</feature>
<accession>A0A7W9SGV2</accession>
<reference evidence="4 5" key="1">
    <citation type="submission" date="2020-08" db="EMBL/GenBank/DDBJ databases">
        <title>Genomic Encyclopedia of Type Strains, Phase IV (KMG-IV): sequencing the most valuable type-strain genomes for metagenomic binning, comparative biology and taxonomic classification.</title>
        <authorList>
            <person name="Goeker M."/>
        </authorList>
    </citation>
    <scope>NUCLEOTIDE SEQUENCE [LARGE SCALE GENOMIC DNA]</scope>
    <source>
        <strain evidence="4 5">DSM 17245</strain>
    </source>
</reference>
<keyword evidence="2" id="KW-0812">Transmembrane</keyword>
<name>A0A7W9SGV2_9FIRM</name>
<keyword evidence="2" id="KW-0472">Membrane</keyword>
<feature type="domain" description="Streptococcal pilin isopeptide linkage" evidence="3">
    <location>
        <begin position="1565"/>
        <end position="1686"/>
    </location>
</feature>
<dbReference type="GeneID" id="85015073"/>
<feature type="compositionally biased region" description="Basic and acidic residues" evidence="1">
    <location>
        <begin position="1"/>
        <end position="22"/>
    </location>
</feature>
<comment type="caution">
    <text evidence="4">The sequence shown here is derived from an EMBL/GenBank/DDBJ whole genome shotgun (WGS) entry which is preliminary data.</text>
</comment>
<dbReference type="Pfam" id="PF12892">
    <property type="entry name" value="FctA"/>
    <property type="match status" value="3"/>
</dbReference>
<dbReference type="RefSeq" id="WP_183684145.1">
    <property type="nucleotide sequence ID" value="NZ_JACHHH010000007.1"/>
</dbReference>
<dbReference type="NCBIfam" id="TIGR03786">
    <property type="entry name" value="strep_pil_rpt"/>
    <property type="match status" value="1"/>
</dbReference>
<proteinExistence type="predicted"/>
<keyword evidence="2" id="KW-1133">Transmembrane helix</keyword>
<evidence type="ECO:0000256" key="2">
    <source>
        <dbReference type="SAM" id="Phobius"/>
    </source>
</evidence>
<feature type="region of interest" description="Disordered" evidence="1">
    <location>
        <begin position="69"/>
        <end position="170"/>
    </location>
</feature>
<feature type="transmembrane region" description="Helical" evidence="2">
    <location>
        <begin position="2141"/>
        <end position="2161"/>
    </location>
</feature>
<dbReference type="Gene3D" id="2.60.40.3050">
    <property type="match status" value="3"/>
</dbReference>
<sequence length="2168" mass="240612">MGYKMRKQENAEAMGRGRDTLTRRNFSKRRQGGGFAKKGMAYFLSFLMLAGNLQSVSYASENAQEIAEQMGVSSEASSPAEATATEQAENSSGVGTEAAKPSGEESEENVAASEEQEIASEETSAAEQAGDEQENSDSSLTEEKNAATEESQNKESPEEGANQPSEEAGKEAVKYMEAGSFALSYKDMTVTAEYPEGAFQEGTQMKLLPLEKESVVEEAKSLLEKDYEKDYPGMVPLVEVLDAVDISFVREVDGVEKEVQPKNGKKVEIRLQKTEKIKEVLAEEDKDLRIVHLPEGLPAEILPVKEEGEDLLFSAKHFSPIVATAVSAGQSASAHDFKAFWMESPDPNAGTSNATTGHSYTDGSNGVMRDQRELKIIPPEKASNATNTTTLGVELTLKGNKNTKYAPGTVIMEIPARIFKGWDSAEPDKISVYEKKNNNQHKLQPAITTGIPKAPNTNPQSSFNYTIIQKDIGGGRTEEYFRLANFRELTGGLTFKADIAYNLTPTMLAVTHQQINGQEKGVFDNTFPVSMKIDHSDSSLDAEEDKTLSVHVETEVKETNFTLKHGTADVNQGVYFTWDPSWGKKPDDAEQYFYGVWYVRVDRAKGSSQPFDYVFHAGSPLDSDGGTLIGAKKLPSNVAWNNYFYNNIANNENNIEVYAKNGYANIAKYMGVGENPPANAPYLENPIDRTYVGIPKDPSVPNLPVGLPYAENLQYANAHYNSQLYALLYKYPMQKLEDAKNDGINLATQGLPITNKIHYKEIWADGYVREKDVTPKDPMMVYVHPSTPGDFVLKKYNTVDRKVYIGIFGLQSIYKDGGKAPVVYSNWNDSFTLSSNYKADDNSVAFGTDGKYTTSGTSGQPGSGTTITDGKYKLFSTSRISVNNQNVEQTLGSGAFSNLPHDNGTNADAYRGPVYDLTDDDYHYSKIYMKDMKVYDVEKVDNPIIRFAKKGDYKKEYAEYPPVEIWLRRKGTGLDDYFKYGTFRFDAGRRVQFTPEPGYEDKWDLTQNKASHVTHLNQLDLEKAFGNNIVGLRLKQDSPYYRTSFDAAFTLQITPQPAMQSAIATTMARTDGYNISFLAGDATGEVRQLGVQRLNKRAGDYFTEVGYGLEPLNINSEFAKTNAPYVDHPERSEQSMQVFVRGLNWGTFPTSLQQDEYTDKYVLKKGDIYDLLPAGTYVDESSIIIGNMDQAEIPPEEKRFVKGKDYTVEFKKNWENSGQTMMIIHLTIPDDKQHRYWDKFYNRSGWRMAYTLWNPYTNIVDRGRSVVNTVGFINKDANTIWDGNYSNGKTPNPSPALLGKYTAKRDEAAHENGAFTTSVTSLTMPYGPVTVLEATFNNTVSTEIDSRYLGNNVSYMGDPYNHRLLYQASATSRTTDLVIFDILGEEKDRNGDFTGVDINSMLSKRSYDKTNANNQDTLKPRVFYSTVIPTPEQRDLGKPLYDAAGYAADTNHNNPKFSDSIWKEWNYENESANTVDRKEIKALAFDLRTTEAGKRFILDQQGLILANVNMVAHMDQKKIKVENTNVAYRTGILFPGNDVPQNVAPDTVQSSSKHRLVEPVVFNLPVKKVLDVPAGLNAPSIQGKFTFTLSGVDGAPLLDEEGNAIDTVKRNPDANGGMVNFGKIRLLKPGTYQYKIHESGQHLDGVQSEDMGDKFITITVTDPNHVKMESDLQLSETNPMTFTNVYGVQAIDPEIKVEKFLSATAGVKKPDISNTFTFTLKRVNGEPMPAEAGTADSLSKTNPDAIGGEVNFGRVHITRPGVYKYTVTESGLFPGIVNDPRPTRDITITVNDLGNGHLFALVGGDDFNYTNVFKPTPTQGQVDLGKKISGLKPPKADPFRFVLRTETMEISSNSVYWTDKREDPIFNDKEIFFNNGKGNDTFEEYLDPDNNVIRNKKIVSNSDLEEGVLYGSSGLITEVKPSLSSMPKGLFQPMPEGSQSETEMVVIAGEGHTEFAPITFHVPGKYVYTVKELKDGINGYTYDNTVYTVVFTVTQSNDSKETLMVSRKIYKNGAEVSEILFDNKYNPYRPGGGGGTPSRPSFPTPNTPGGPGEPPAEPEKPTLPEEPQNPTPDNGNTIPPSPTVPRTIEEIQKRIGEILGAGRKRPLTPEEEAELKRLGEVLGALRRAQSRNVNTADASHLLWYAFASALSFSLLSIYYFLRKLKPKS</sequence>
<protein>
    <submittedName>
        <fullName evidence="4">Pilin isopeptide linkage protein</fullName>
    </submittedName>
</protein>
<evidence type="ECO:0000256" key="1">
    <source>
        <dbReference type="SAM" id="MobiDB-lite"/>
    </source>
</evidence>
<feature type="region of interest" description="Disordered" evidence="1">
    <location>
        <begin position="1"/>
        <end position="32"/>
    </location>
</feature>
<evidence type="ECO:0000313" key="4">
    <source>
        <dbReference type="EMBL" id="MBB6041546.1"/>
    </source>
</evidence>
<gene>
    <name evidence="4" type="ORF">HNQ46_001529</name>
</gene>
<feature type="compositionally biased region" description="Acidic residues" evidence="1">
    <location>
        <begin position="104"/>
        <end position="120"/>
    </location>
</feature>
<dbReference type="InterPro" id="IPR038174">
    <property type="entry name" value="Strep_pil_link_sf"/>
</dbReference>